<feature type="transmembrane region" description="Helical" evidence="1">
    <location>
        <begin position="164"/>
        <end position="191"/>
    </location>
</feature>
<name>A0A1H7HT62_HALLR</name>
<evidence type="ECO:0008006" key="4">
    <source>
        <dbReference type="Google" id="ProtNLM"/>
    </source>
</evidence>
<sequence>MSWKAIDALDDARGATASLLLPFDAGRWARLALIGLFVGSLGSGGSSFSNTGNTGVTAPGDTGAPPSDLPIDGLPGFATPENLALLAGGIVVAGIVLLLVWSFASAVMQFVFVDGVVSKDVRIRKPFRERLRLGARLFAFQIGILLAVLLVVGIPILAVVLGGVAISGLMFLLAIPLVFLAILLFLVAGLIQQLTTDFVVPTMIAEDKHVLSSWRRVAPLFRAELSEFGLYVLIRFVLGILASIGIGIATALVLLVVAIPFAIVGGALFLALNAAGFGFFAPVSLGVFGVLGVLFVLTAIAVSALVQMPVVTFFRYYSLFLLGSADEELDLVSQFRTDDDSSAPEGATPA</sequence>
<evidence type="ECO:0000256" key="1">
    <source>
        <dbReference type="SAM" id="Phobius"/>
    </source>
</evidence>
<dbReference type="InterPro" id="IPR055966">
    <property type="entry name" value="DUF7544"/>
</dbReference>
<dbReference type="RefSeq" id="WP_074791950.1">
    <property type="nucleotide sequence ID" value="NZ_FOAD01000001.1"/>
</dbReference>
<evidence type="ECO:0000313" key="2">
    <source>
        <dbReference type="EMBL" id="SEK51375.1"/>
    </source>
</evidence>
<gene>
    <name evidence="2" type="ORF">SAMN04488691_101628</name>
</gene>
<keyword evidence="1" id="KW-1133">Transmembrane helix</keyword>
<feature type="transmembrane region" description="Helical" evidence="1">
    <location>
        <begin position="133"/>
        <end position="158"/>
    </location>
</feature>
<feature type="transmembrane region" description="Helical" evidence="1">
    <location>
        <begin position="228"/>
        <end position="246"/>
    </location>
</feature>
<evidence type="ECO:0000313" key="3">
    <source>
        <dbReference type="Proteomes" id="UP000183894"/>
    </source>
</evidence>
<reference evidence="2 3" key="1">
    <citation type="submission" date="2016-10" db="EMBL/GenBank/DDBJ databases">
        <authorList>
            <person name="de Groot N.N."/>
        </authorList>
    </citation>
    <scope>NUCLEOTIDE SEQUENCE [LARGE SCALE GENOMIC DNA]</scope>
    <source>
        <strain evidence="2 3">CDM_5</strain>
    </source>
</reference>
<feature type="transmembrane region" description="Helical" evidence="1">
    <location>
        <begin position="252"/>
        <end position="272"/>
    </location>
</feature>
<keyword evidence="1" id="KW-0812">Transmembrane</keyword>
<dbReference type="Pfam" id="PF24400">
    <property type="entry name" value="DUF7544"/>
    <property type="match status" value="1"/>
</dbReference>
<dbReference type="EMBL" id="FOAD01000001">
    <property type="protein sequence ID" value="SEK51375.1"/>
    <property type="molecule type" value="Genomic_DNA"/>
</dbReference>
<accession>A0A1H7HT62</accession>
<organism evidence="2 3">
    <name type="scientific">Haloferax larsenii</name>
    <dbReference type="NCBI Taxonomy" id="302484"/>
    <lineage>
        <taxon>Archaea</taxon>
        <taxon>Methanobacteriati</taxon>
        <taxon>Methanobacteriota</taxon>
        <taxon>Stenosarchaea group</taxon>
        <taxon>Halobacteria</taxon>
        <taxon>Halobacteriales</taxon>
        <taxon>Haloferacaceae</taxon>
        <taxon>Haloferax</taxon>
    </lineage>
</organism>
<proteinExistence type="predicted"/>
<feature type="transmembrane region" description="Helical" evidence="1">
    <location>
        <begin position="279"/>
        <end position="306"/>
    </location>
</feature>
<dbReference type="AlphaFoldDB" id="A0A1H7HT62"/>
<dbReference type="OrthoDB" id="137652at2157"/>
<dbReference type="Proteomes" id="UP000183894">
    <property type="component" value="Unassembled WGS sequence"/>
</dbReference>
<feature type="transmembrane region" description="Helical" evidence="1">
    <location>
        <begin position="83"/>
        <end position="112"/>
    </location>
</feature>
<keyword evidence="1" id="KW-0472">Membrane</keyword>
<protein>
    <recommendedName>
        <fullName evidence="4">Membrane domain of glycerophosphoryl diester phosphodiesterase</fullName>
    </recommendedName>
</protein>